<reference evidence="2 3" key="1">
    <citation type="submission" date="2024-09" db="EMBL/GenBank/DDBJ databases">
        <authorList>
            <person name="Makale K.P.P."/>
            <person name="Makhzoum A."/>
            <person name="Rantong G."/>
            <person name="Rahube T.O."/>
        </authorList>
    </citation>
    <scope>NUCLEOTIDE SEQUENCE [LARGE SCALE GENOMIC DNA]</scope>
    <source>
        <strain evidence="2 3">KM_D13</strain>
    </source>
</reference>
<keyword evidence="3" id="KW-1185">Reference proteome</keyword>
<dbReference type="EMBL" id="JBHDLN010000003">
    <property type="protein sequence ID" value="MFB0841824.1"/>
    <property type="molecule type" value="Genomic_DNA"/>
</dbReference>
<protein>
    <submittedName>
        <fullName evidence="2">Uncharacterized protein</fullName>
    </submittedName>
</protein>
<evidence type="ECO:0000313" key="3">
    <source>
        <dbReference type="Proteomes" id="UP001575622"/>
    </source>
</evidence>
<feature type="region of interest" description="Disordered" evidence="1">
    <location>
        <begin position="1"/>
        <end position="103"/>
    </location>
</feature>
<dbReference type="Proteomes" id="UP001575622">
    <property type="component" value="Unassembled WGS sequence"/>
</dbReference>
<evidence type="ECO:0000313" key="2">
    <source>
        <dbReference type="EMBL" id="MFB0841824.1"/>
    </source>
</evidence>
<evidence type="ECO:0000256" key="1">
    <source>
        <dbReference type="SAM" id="MobiDB-lite"/>
    </source>
</evidence>
<organism evidence="2 3">
    <name type="scientific">Paenibacillus oleatilyticus</name>
    <dbReference type="NCBI Taxonomy" id="2594886"/>
    <lineage>
        <taxon>Bacteria</taxon>
        <taxon>Bacillati</taxon>
        <taxon>Bacillota</taxon>
        <taxon>Bacilli</taxon>
        <taxon>Bacillales</taxon>
        <taxon>Paenibacillaceae</taxon>
        <taxon>Paenibacillus</taxon>
    </lineage>
</organism>
<sequence length="253" mass="28379">MTRTVVPNIDKQREATSRGSGKVTVYTLSKEELAQYSDSKSKGNTTAPVSSKTSVPEQAAKKSKANETTSRKETTKKEQLPPEAKTANSATVKDSPAELKKSDQEIQEINIALGEARQELAHLHEDIERLSQERDALQAERDELYWASNKQPANLQLIIPSLEGDYLPTEQRITLYATIESFERVIESSDLDVEQATAELFDIIQAFIGLIHAKLQILMPGSDETTPHVINFFRHHNLIHNQKIADRRRSSDS</sequence>
<accession>A0ABV4UWR6</accession>
<dbReference type="RefSeq" id="WP_373949491.1">
    <property type="nucleotide sequence ID" value="NZ_JBHDLN010000003.1"/>
</dbReference>
<comment type="caution">
    <text evidence="2">The sequence shown here is derived from an EMBL/GenBank/DDBJ whole genome shotgun (WGS) entry which is preliminary data.</text>
</comment>
<gene>
    <name evidence="2" type="ORF">ACEU3E_06565</name>
</gene>
<proteinExistence type="predicted"/>
<feature type="compositionally biased region" description="Basic and acidic residues" evidence="1">
    <location>
        <begin position="69"/>
        <end position="80"/>
    </location>
</feature>
<feature type="compositionally biased region" description="Polar residues" evidence="1">
    <location>
        <begin position="36"/>
        <end position="56"/>
    </location>
</feature>
<name>A0ABV4UWR6_9BACL</name>